<dbReference type="Proteomes" id="UP000259762">
    <property type="component" value="Chromosome"/>
</dbReference>
<dbReference type="GO" id="GO:0047429">
    <property type="term" value="F:nucleoside triphosphate diphosphatase activity"/>
    <property type="evidence" value="ECO:0007669"/>
    <property type="project" value="UniProtKB-EC"/>
</dbReference>
<dbReference type="AlphaFoldDB" id="A0A2Z2LGI4"/>
<dbReference type="InterPro" id="IPR003697">
    <property type="entry name" value="Maf-like"/>
</dbReference>
<dbReference type="PANTHER" id="PTHR43213:SF5">
    <property type="entry name" value="BIFUNCTIONAL DTTP_UTP PYROPHOSPHATASE_METHYLTRANSFERASE PROTEIN-RELATED"/>
    <property type="match status" value="1"/>
</dbReference>
<dbReference type="CDD" id="cd00555">
    <property type="entry name" value="Maf"/>
    <property type="match status" value="1"/>
</dbReference>
<sequence length="196" mass="21378">MLKIDGLVLASSSRCRLSLLEQIGVVPGEIVPPNVDESPLRGELPKQYCMRMARSKATTVAALRSGKFVLGADTVAYCGKRVLSKTENKDRAVDYLEMLSGRRHRVCTAVCLYSPGGMVHERSVVSVVKFKNMSKGEIEYYVSSGQWKGKAGGYGIQGLAGALISWIQGSYSSIVGLPLHETYCLLSGYFDLKHIP</sequence>
<evidence type="ECO:0000256" key="3">
    <source>
        <dbReference type="ARBA" id="ARBA00023080"/>
    </source>
</evidence>
<feature type="active site" description="Proton acceptor" evidence="4">
    <location>
        <position position="73"/>
    </location>
</feature>
<dbReference type="Pfam" id="PF02545">
    <property type="entry name" value="Maf"/>
    <property type="match status" value="1"/>
</dbReference>
<keyword evidence="2 4" id="KW-0378">Hydrolase</keyword>
<dbReference type="RefSeq" id="WP_075139055.1">
    <property type="nucleotide sequence ID" value="NZ_CP015994.1"/>
</dbReference>
<dbReference type="KEGG" id="aoh:AOV_02825"/>
<comment type="catalytic activity">
    <reaction evidence="4">
        <text>a ribonucleoside 5'-triphosphate + H2O = a ribonucleoside 5'-phosphate + diphosphate + H(+)</text>
        <dbReference type="Rhea" id="RHEA:23996"/>
        <dbReference type="ChEBI" id="CHEBI:15377"/>
        <dbReference type="ChEBI" id="CHEBI:15378"/>
        <dbReference type="ChEBI" id="CHEBI:33019"/>
        <dbReference type="ChEBI" id="CHEBI:58043"/>
        <dbReference type="ChEBI" id="CHEBI:61557"/>
        <dbReference type="EC" id="3.6.1.9"/>
    </reaction>
</comment>
<evidence type="ECO:0000256" key="2">
    <source>
        <dbReference type="ARBA" id="ARBA00022801"/>
    </source>
</evidence>
<dbReference type="PIRSF" id="PIRSF006305">
    <property type="entry name" value="Maf"/>
    <property type="match status" value="1"/>
</dbReference>
<dbReference type="SUPFAM" id="SSF52972">
    <property type="entry name" value="ITPase-like"/>
    <property type="match status" value="1"/>
</dbReference>
<reference evidence="6" key="1">
    <citation type="submission" date="2018-06" db="EMBL/GenBank/DDBJ databases">
        <title>The Anaplasma ovis genome reveals a high proportion of pseudogenes.</title>
        <authorList>
            <person name="Liu Z."/>
            <person name="Peasley A.M."/>
            <person name="Yang J."/>
            <person name="Li Y."/>
            <person name="Guan G."/>
            <person name="Luo J."/>
            <person name="Yin H."/>
            <person name="Brayton K.A."/>
        </authorList>
    </citation>
    <scope>NUCLEOTIDE SEQUENCE [LARGE SCALE GENOMIC DNA]</scope>
    <source>
        <strain evidence="6">Haibei</strain>
    </source>
</reference>
<comment type="similarity">
    <text evidence="4">Belongs to the Maf family.</text>
</comment>
<dbReference type="HAMAP" id="MF_00528">
    <property type="entry name" value="Maf"/>
    <property type="match status" value="1"/>
</dbReference>
<accession>A0A2Z2LGI4</accession>
<dbReference type="EC" id="3.6.1.9" evidence="4"/>
<dbReference type="InterPro" id="IPR029001">
    <property type="entry name" value="ITPase-like_fam"/>
</dbReference>
<comment type="caution">
    <text evidence="4">Lacks conserved residue(s) required for the propagation of feature annotation.</text>
</comment>
<protein>
    <recommendedName>
        <fullName evidence="4">Nucleoside triphosphate pyrophosphatase</fullName>
        <ecNumber evidence="4">3.6.1.9</ecNumber>
    </recommendedName>
    <alternativeName>
        <fullName evidence="4">Nucleotide pyrophosphatase</fullName>
        <shortName evidence="4">Nucleotide PPase</shortName>
    </alternativeName>
</protein>
<dbReference type="GO" id="GO:0005737">
    <property type="term" value="C:cytoplasm"/>
    <property type="evidence" value="ECO:0007669"/>
    <property type="project" value="UniProtKB-SubCell"/>
</dbReference>
<proteinExistence type="inferred from homology"/>
<dbReference type="EMBL" id="CP015994">
    <property type="protein sequence ID" value="ASI47762.1"/>
    <property type="molecule type" value="Genomic_DNA"/>
</dbReference>
<keyword evidence="3 4" id="KW-0546">Nucleotide metabolism</keyword>
<evidence type="ECO:0000313" key="5">
    <source>
        <dbReference type="EMBL" id="ASI47762.1"/>
    </source>
</evidence>
<evidence type="ECO:0000256" key="1">
    <source>
        <dbReference type="ARBA" id="ARBA00001968"/>
    </source>
</evidence>
<organism evidence="5 6">
    <name type="scientific">Anaplasma ovis str. Haibei</name>
    <dbReference type="NCBI Taxonomy" id="1248439"/>
    <lineage>
        <taxon>Bacteria</taxon>
        <taxon>Pseudomonadati</taxon>
        <taxon>Pseudomonadota</taxon>
        <taxon>Alphaproteobacteria</taxon>
        <taxon>Rickettsiales</taxon>
        <taxon>Anaplasmataceae</taxon>
        <taxon>Anaplasma</taxon>
    </lineage>
</organism>
<gene>
    <name evidence="5" type="ORF">AOV_02825</name>
</gene>
<dbReference type="NCBIfam" id="NF010946">
    <property type="entry name" value="PRK14366.1"/>
    <property type="match status" value="1"/>
</dbReference>
<comment type="catalytic activity">
    <reaction evidence="4">
        <text>a 2'-deoxyribonucleoside 5'-triphosphate + H2O = a 2'-deoxyribonucleoside 5'-phosphate + diphosphate + H(+)</text>
        <dbReference type="Rhea" id="RHEA:44644"/>
        <dbReference type="ChEBI" id="CHEBI:15377"/>
        <dbReference type="ChEBI" id="CHEBI:15378"/>
        <dbReference type="ChEBI" id="CHEBI:33019"/>
        <dbReference type="ChEBI" id="CHEBI:61560"/>
        <dbReference type="ChEBI" id="CHEBI:65317"/>
        <dbReference type="EC" id="3.6.1.9"/>
    </reaction>
</comment>
<comment type="subcellular location">
    <subcellularLocation>
        <location evidence="4">Cytoplasm</location>
    </subcellularLocation>
</comment>
<evidence type="ECO:0000256" key="4">
    <source>
        <dbReference type="HAMAP-Rule" id="MF_00528"/>
    </source>
</evidence>
<comment type="cofactor">
    <cofactor evidence="1 4">
        <name>a divalent metal cation</name>
        <dbReference type="ChEBI" id="CHEBI:60240"/>
    </cofactor>
</comment>
<dbReference type="Gene3D" id="3.90.950.10">
    <property type="match status" value="1"/>
</dbReference>
<dbReference type="OrthoDB" id="9807767at2"/>
<dbReference type="GO" id="GO:0009117">
    <property type="term" value="P:nucleotide metabolic process"/>
    <property type="evidence" value="ECO:0007669"/>
    <property type="project" value="UniProtKB-KW"/>
</dbReference>
<dbReference type="NCBIfam" id="TIGR00172">
    <property type="entry name" value="maf"/>
    <property type="match status" value="1"/>
</dbReference>
<keyword evidence="4" id="KW-0963">Cytoplasm</keyword>
<dbReference type="PANTHER" id="PTHR43213">
    <property type="entry name" value="BIFUNCTIONAL DTTP/UTP PYROPHOSPHATASE/METHYLTRANSFERASE PROTEIN-RELATED"/>
    <property type="match status" value="1"/>
</dbReference>
<comment type="function">
    <text evidence="4">Nucleoside triphosphate pyrophosphatase. May have a dual role in cell division arrest and in preventing the incorporation of modified nucleotides into cellular nucleic acids.</text>
</comment>
<name>A0A2Z2LGI4_9RICK</name>
<keyword evidence="6" id="KW-1185">Reference proteome</keyword>
<reference evidence="5 6" key="2">
    <citation type="journal article" date="2019" name="BMC Genomics">
        <title>The Anaplasma ovis genome reveals a high proportion of pseudogenes.</title>
        <authorList>
            <person name="Liu Z."/>
            <person name="Peasley A.M."/>
            <person name="Yang J."/>
            <person name="Li Y."/>
            <person name="Guan G."/>
            <person name="Luo J."/>
            <person name="Yin H."/>
            <person name="Brayton K.A."/>
        </authorList>
    </citation>
    <scope>NUCLEOTIDE SEQUENCE [LARGE SCALE GENOMIC DNA]</scope>
    <source>
        <strain evidence="5 6">Haibei</strain>
    </source>
</reference>
<evidence type="ECO:0000313" key="6">
    <source>
        <dbReference type="Proteomes" id="UP000259762"/>
    </source>
</evidence>